<reference evidence="2 3" key="1">
    <citation type="submission" date="2018-11" db="EMBL/GenBank/DDBJ databases">
        <title>Genome sequencing of Paenibacillus sp. KCOM 3021 (= ChDC PVNT-B20).</title>
        <authorList>
            <person name="Kook J.-K."/>
            <person name="Park S.-N."/>
            <person name="Lim Y.K."/>
        </authorList>
    </citation>
    <scope>NUCLEOTIDE SEQUENCE [LARGE SCALE GENOMIC DNA]</scope>
    <source>
        <strain evidence="2 3">KCOM 3021</strain>
    </source>
</reference>
<evidence type="ECO:0000313" key="2">
    <source>
        <dbReference type="EMBL" id="RRJ65918.1"/>
    </source>
</evidence>
<sequence length="184" mass="21050">MTNALSKITSALLAVLLLYLFPAVQTAQREEDIRYLAAYHALTEFADAVRTKGYISPVMYEEFTRNLEAEGNHYDIELEHWHKKYHPEYGDPADPNTFQGRFTVVYDAYYTEEILGVLFSENQAATSEEQVKYKLQAGDFFSVTAKDRSRSPYDVLSEFLYGTKAAAVYKNVLTYGGMVLNEDY</sequence>
<feature type="chain" id="PRO_5039488329" evidence="1">
    <location>
        <begin position="28"/>
        <end position="184"/>
    </location>
</feature>
<comment type="caution">
    <text evidence="2">The sequence shown here is derived from an EMBL/GenBank/DDBJ whole genome shotgun (WGS) entry which is preliminary data.</text>
</comment>
<dbReference type="OrthoDB" id="2082320at2"/>
<dbReference type="AlphaFoldDB" id="A0A3P3U8J4"/>
<dbReference type="Proteomes" id="UP000267017">
    <property type="component" value="Unassembled WGS sequence"/>
</dbReference>
<accession>A0A3P3U8J4</accession>
<feature type="signal peptide" evidence="1">
    <location>
        <begin position="1"/>
        <end position="27"/>
    </location>
</feature>
<gene>
    <name evidence="2" type="ORF">EHV15_25585</name>
</gene>
<dbReference type="EMBL" id="RRCN01000001">
    <property type="protein sequence ID" value="RRJ65918.1"/>
    <property type="molecule type" value="Genomic_DNA"/>
</dbReference>
<evidence type="ECO:0000256" key="1">
    <source>
        <dbReference type="SAM" id="SignalP"/>
    </source>
</evidence>
<keyword evidence="1" id="KW-0732">Signal</keyword>
<name>A0A3P3U8J4_9BACL</name>
<proteinExistence type="predicted"/>
<protein>
    <submittedName>
        <fullName evidence="2">Uncharacterized protein</fullName>
    </submittedName>
</protein>
<dbReference type="RefSeq" id="WP_128633716.1">
    <property type="nucleotide sequence ID" value="NZ_RRCN01000001.1"/>
</dbReference>
<organism evidence="2 3">
    <name type="scientific">Paenibacillus oralis</name>
    <dbReference type="NCBI Taxonomy" id="2490856"/>
    <lineage>
        <taxon>Bacteria</taxon>
        <taxon>Bacillati</taxon>
        <taxon>Bacillota</taxon>
        <taxon>Bacilli</taxon>
        <taxon>Bacillales</taxon>
        <taxon>Paenibacillaceae</taxon>
        <taxon>Paenibacillus</taxon>
    </lineage>
</organism>
<evidence type="ECO:0000313" key="3">
    <source>
        <dbReference type="Proteomes" id="UP000267017"/>
    </source>
</evidence>
<keyword evidence="3" id="KW-1185">Reference proteome</keyword>